<gene>
    <name evidence="3" type="ORF">EVOR1521_LOCUS11516</name>
</gene>
<evidence type="ECO:0000256" key="1">
    <source>
        <dbReference type="PROSITE-ProRule" id="PRU00325"/>
    </source>
</evidence>
<proteinExistence type="predicted"/>
<keyword evidence="1" id="KW-0863">Zinc-finger</keyword>
<comment type="caution">
    <text evidence="3">The sequence shown here is derived from an EMBL/GenBank/DDBJ whole genome shotgun (WGS) entry which is preliminary data.</text>
</comment>
<organism evidence="3 4">
    <name type="scientific">Effrenium voratum</name>
    <dbReference type="NCBI Taxonomy" id="2562239"/>
    <lineage>
        <taxon>Eukaryota</taxon>
        <taxon>Sar</taxon>
        <taxon>Alveolata</taxon>
        <taxon>Dinophyceae</taxon>
        <taxon>Suessiales</taxon>
        <taxon>Symbiodiniaceae</taxon>
        <taxon>Effrenium</taxon>
    </lineage>
</organism>
<evidence type="ECO:0000313" key="4">
    <source>
        <dbReference type="Proteomes" id="UP001178507"/>
    </source>
</evidence>
<dbReference type="GO" id="GO:0008270">
    <property type="term" value="F:zinc ion binding"/>
    <property type="evidence" value="ECO:0007669"/>
    <property type="project" value="UniProtKB-KW"/>
</dbReference>
<dbReference type="PROSITE" id="PS50966">
    <property type="entry name" value="ZF_SWIM"/>
    <property type="match status" value="1"/>
</dbReference>
<reference evidence="3" key="1">
    <citation type="submission" date="2023-08" db="EMBL/GenBank/DDBJ databases">
        <authorList>
            <person name="Chen Y."/>
            <person name="Shah S."/>
            <person name="Dougan E. K."/>
            <person name="Thang M."/>
            <person name="Chan C."/>
        </authorList>
    </citation>
    <scope>NUCLEOTIDE SEQUENCE</scope>
</reference>
<evidence type="ECO:0000259" key="2">
    <source>
        <dbReference type="PROSITE" id="PS50966"/>
    </source>
</evidence>
<dbReference type="Proteomes" id="UP001178507">
    <property type="component" value="Unassembled WGS sequence"/>
</dbReference>
<feature type="domain" description="SWIM-type" evidence="2">
    <location>
        <begin position="791"/>
        <end position="828"/>
    </location>
</feature>
<dbReference type="InterPro" id="IPR007527">
    <property type="entry name" value="Znf_SWIM"/>
</dbReference>
<keyword evidence="4" id="KW-1185">Reference proteome</keyword>
<name>A0AA36IBL7_9DINO</name>
<protein>
    <recommendedName>
        <fullName evidence="2">SWIM-type domain-containing protein</fullName>
    </recommendedName>
</protein>
<keyword evidence="1" id="KW-0862">Zinc</keyword>
<keyword evidence="1" id="KW-0479">Metal-binding</keyword>
<evidence type="ECO:0000313" key="3">
    <source>
        <dbReference type="EMBL" id="CAJ1384711.1"/>
    </source>
</evidence>
<accession>A0AA36IBL7</accession>
<dbReference type="EMBL" id="CAUJNA010001142">
    <property type="protein sequence ID" value="CAJ1384711.1"/>
    <property type="molecule type" value="Genomic_DNA"/>
</dbReference>
<dbReference type="AlphaFoldDB" id="A0AA36IBL7"/>
<sequence length="858" mass="94372">MLACRHRAKSCNSSGVFLAAGGSLSGPGVAGTLSGVPGEPLQAGDRAARAYAEAVQHLTERGLGQEVDILLQGHVAKGFAKQPYWTLAPAARKFLQELHVPAWSFSLHMYEPASKPAEPGVAEELLSRLEASLGDTASVAGCVEGEVTHMRTQQRRGYGEVLYDGTPDIPVVTSKDFYAFLRKELAKSGAGAARVRLREQTTTHGRSITGLCGKWRCSGCTWKMLATLTLKQNGSTNVLISCDGKHGEQEQPRGTALWTRAEAAAIERAFPGGALLSAKGIRKALEEAKMGLKCTSLQIKQFVSRENKKRRSESGDAGTSVQGLKNVVSSWIDKQSASWVDAALTELRVLQAADCAAGHCFFAWSCRGFLNNLKGIKNRLVCLVVDGKQKIATTGAVIASVGVLCSSETPRNTTLARDTEGKKLQAELRTNTVQLVMQAYMDAESTDNFVRFFQLLCDTAQAKFGVSLPSQVLQMHSDFSDSIEAARRKVFPKARPCRDYPHMMRAVQGTLSKKALEDWRARTLHALRCTRFLPTAELFSAVWKLILPELQAAGKGEVVAYLKEYIKDVRKEVLEKKFSLRDGLLAETTLLWADYWSGVLGTHPGSATGTQTIEAFHSFWQEQIRRKARSKPGEVLLRMQGLYQKEWKAHMVADSATHRASLWPTEPDPLFVSGTGLHRLGQNSAEEYWAARQKRNVQKVEDKSTNATFYVLRAQKTDKEEPAQANVSEAIAQRIVRLILLAGPDLDAALSESGVVRQVDTGAWKLDLASLDLLFNCHCVVMIGDLPRKYYARLYNHADVKDKAACTCPTFGQRAQCSHVYYIEALTGQIDLRALPQKQKRVRPKKRPAALQKAVTVS</sequence>